<sequence length="32" mass="3919">HSTIFNGTLNFHFRTKFSFLIHQCFWWTSDSI</sequence>
<proteinExistence type="predicted"/>
<accession>A0A8J2Q622</accession>
<gene>
    <name evidence="1" type="ORF">AFUS01_LOCUS45032</name>
</gene>
<evidence type="ECO:0000313" key="1">
    <source>
        <dbReference type="EMBL" id="CAG7835696.1"/>
    </source>
</evidence>
<dbReference type="AlphaFoldDB" id="A0A8J2Q622"/>
<feature type="non-terminal residue" evidence="1">
    <location>
        <position position="1"/>
    </location>
</feature>
<reference evidence="1" key="1">
    <citation type="submission" date="2021-06" db="EMBL/GenBank/DDBJ databases">
        <authorList>
            <person name="Hodson N. C."/>
            <person name="Mongue J. A."/>
            <person name="Jaron S. K."/>
        </authorList>
    </citation>
    <scope>NUCLEOTIDE SEQUENCE</scope>
</reference>
<protein>
    <submittedName>
        <fullName evidence="1">Uncharacterized protein</fullName>
    </submittedName>
</protein>
<organism evidence="1 2">
    <name type="scientific">Allacma fusca</name>
    <dbReference type="NCBI Taxonomy" id="39272"/>
    <lineage>
        <taxon>Eukaryota</taxon>
        <taxon>Metazoa</taxon>
        <taxon>Ecdysozoa</taxon>
        <taxon>Arthropoda</taxon>
        <taxon>Hexapoda</taxon>
        <taxon>Collembola</taxon>
        <taxon>Symphypleona</taxon>
        <taxon>Sminthuridae</taxon>
        <taxon>Allacma</taxon>
    </lineage>
</organism>
<name>A0A8J2Q622_9HEXA</name>
<comment type="caution">
    <text evidence="1">The sequence shown here is derived from an EMBL/GenBank/DDBJ whole genome shotgun (WGS) entry which is preliminary data.</text>
</comment>
<dbReference type="Proteomes" id="UP000708208">
    <property type="component" value="Unassembled WGS sequence"/>
</dbReference>
<dbReference type="EMBL" id="CAJVCH010570732">
    <property type="protein sequence ID" value="CAG7835696.1"/>
    <property type="molecule type" value="Genomic_DNA"/>
</dbReference>
<keyword evidence="2" id="KW-1185">Reference proteome</keyword>
<evidence type="ECO:0000313" key="2">
    <source>
        <dbReference type="Proteomes" id="UP000708208"/>
    </source>
</evidence>